<evidence type="ECO:0000256" key="1">
    <source>
        <dbReference type="ARBA" id="ARBA00022679"/>
    </source>
</evidence>
<sequence>MVVEINKVQYNVCNDEFEKIPHTEYNNLIILKDVGLYERIISLIKNIGENVGINDCVFYNVTHGGFIPLNCSENFANIYIKKCTEEHNLNILKNLKNRNYENIHFIEESAENVLPEDIIIFSENYDDIINLESPGLIVAPYNKDISSKFKRENVYFLSNTEFCIYVPERFEDIWKRSFQYYIDAPDDSGKQNFTYDNLINLCIMVKNAGAQFENMLTANLHLIDRWTILDTGSEDETIETIKKVLSDKKGELFQEPFINFRDSRNRLLELAGKTCKYTLMLDDTYIVNGDLRGFLNDVRGDQWGDSFTLYIKSDDVEYGSNRILRTDRDLKYLYRIHEVIQDKNNVNVVVPIIKSHIFDGRFEYMEERTMERKKLDLKLLFEELEEDPNNSRTHYYLAQTYNLLKEHDKAFHYFVERANHPNEGFIQEKIDAVFEAARIANFQLKKPWDECKKLYEWAYELDKSRPDSIYFLGIHHYMEGDRATAYEYFKLGFEIGYPLHCQYSLKPTLSYHFLPKFLTQLCYEYSNYEVGEKCARLFLENNLPNADSYPVIESWYKLFVNINKFLNGANTDPESKKIPTFEDNKKPILCFVADGGFNKWSGSTILTKGVGGSETYIIEMARHIQRQGHFQVMVFCNCEEEEEFEGVHYINLSLYFDFIRVKYVHTCIISRFSEYYPATILSNVDNIYMVAHDLTLTGLVIPIHNKLRKIFCLTEWHVSYFTEQFPILKDYLVPFYYGINPLFLDSIESTENIMQIEDSIKMEITEKAPEKIKNKFIYSSFPNRGLLQLLQMWPQILEAHPDATLDIYADVNGEWVNRVEPEMMKEVRELLFNSKYSNIKYHGWVNKSVLADAWKTAEYWFYPCIFMETFCLTALEAALTKTIVIANDLAALQNTVGDRGLVIPGNAKEKEWQEKAISELLKLMADNPESEERRERFIKRNYEWASKLTWESQANKLLKDHLLTNKIQYVGMQNWTHDLPLGQNAKMNFENAIEHFNLNNKNPNPRVLEVGTYAGTSLIAIVSRIPNSTGIGVDRWEDYLEFNAELLNNMISNNVEDSFKNNINVSGLEERIRGIKGDSFKVLLEFIKKGEQFDLIYVDGSHRCLDVCLDLFLSWQLLKSGGILAIDDYMYHYDKVMEQPYDYPFEAVNDFLKKTEKEYTILSKNYRVFLEKK</sequence>
<dbReference type="GO" id="GO:0016757">
    <property type="term" value="F:glycosyltransferase activity"/>
    <property type="evidence" value="ECO:0007669"/>
    <property type="project" value="TreeGrafter"/>
</dbReference>
<reference evidence="2" key="1">
    <citation type="journal article" date="2020" name="Nature">
        <title>Giant virus diversity and host interactions through global metagenomics.</title>
        <authorList>
            <person name="Schulz F."/>
            <person name="Roux S."/>
            <person name="Paez-Espino D."/>
            <person name="Jungbluth S."/>
            <person name="Walsh D.A."/>
            <person name="Denef V.J."/>
            <person name="McMahon K.D."/>
            <person name="Konstantinidis K.T."/>
            <person name="Eloe-Fadrosh E.A."/>
            <person name="Kyrpides N.C."/>
            <person name="Woyke T."/>
        </authorList>
    </citation>
    <scope>NUCLEOTIDE SEQUENCE</scope>
    <source>
        <strain evidence="2">GVMAG-S-3300013094-109</strain>
    </source>
</reference>
<dbReference type="InterPro" id="IPR011990">
    <property type="entry name" value="TPR-like_helical_dom_sf"/>
</dbReference>
<dbReference type="Gene3D" id="3.40.50.2000">
    <property type="entry name" value="Glycogen Phosphorylase B"/>
    <property type="match status" value="1"/>
</dbReference>
<dbReference type="Pfam" id="PF13692">
    <property type="entry name" value="Glyco_trans_1_4"/>
    <property type="match status" value="1"/>
</dbReference>
<dbReference type="PANTHER" id="PTHR46401:SF2">
    <property type="entry name" value="GLYCOSYLTRANSFERASE WBBK-RELATED"/>
    <property type="match status" value="1"/>
</dbReference>
<name>A0A6C0KWN6_9ZZZZ</name>
<dbReference type="SUPFAM" id="SSF53756">
    <property type="entry name" value="UDP-Glycosyltransferase/glycogen phosphorylase"/>
    <property type="match status" value="1"/>
</dbReference>
<dbReference type="InterPro" id="IPR029063">
    <property type="entry name" value="SAM-dependent_MTases_sf"/>
</dbReference>
<dbReference type="GO" id="GO:0009103">
    <property type="term" value="P:lipopolysaccharide biosynthetic process"/>
    <property type="evidence" value="ECO:0007669"/>
    <property type="project" value="TreeGrafter"/>
</dbReference>
<dbReference type="SUPFAM" id="SSF81901">
    <property type="entry name" value="HCP-like"/>
    <property type="match status" value="1"/>
</dbReference>
<dbReference type="Gene3D" id="3.40.50.150">
    <property type="entry name" value="Vaccinia Virus protein VP39"/>
    <property type="match status" value="1"/>
</dbReference>
<proteinExistence type="predicted"/>
<dbReference type="SUPFAM" id="SSF53335">
    <property type="entry name" value="S-adenosyl-L-methionine-dependent methyltransferases"/>
    <property type="match status" value="1"/>
</dbReference>
<evidence type="ECO:0000313" key="2">
    <source>
        <dbReference type="EMBL" id="QHU21671.1"/>
    </source>
</evidence>
<dbReference type="EMBL" id="MN740991">
    <property type="protein sequence ID" value="QHU21671.1"/>
    <property type="molecule type" value="Genomic_DNA"/>
</dbReference>
<protein>
    <recommendedName>
        <fullName evidence="3">Glycosyltransferase 2-like domain-containing protein</fullName>
    </recommendedName>
</protein>
<dbReference type="Pfam" id="PF13578">
    <property type="entry name" value="Methyltransf_24"/>
    <property type="match status" value="1"/>
</dbReference>
<dbReference type="CDD" id="cd02440">
    <property type="entry name" value="AdoMet_MTases"/>
    <property type="match status" value="1"/>
</dbReference>
<accession>A0A6C0KWN6</accession>
<organism evidence="2">
    <name type="scientific">viral metagenome</name>
    <dbReference type="NCBI Taxonomy" id="1070528"/>
    <lineage>
        <taxon>unclassified sequences</taxon>
        <taxon>metagenomes</taxon>
        <taxon>organismal metagenomes</taxon>
    </lineage>
</organism>
<dbReference type="PANTHER" id="PTHR46401">
    <property type="entry name" value="GLYCOSYLTRANSFERASE WBBK-RELATED"/>
    <property type="match status" value="1"/>
</dbReference>
<keyword evidence="1" id="KW-0808">Transferase</keyword>
<evidence type="ECO:0008006" key="3">
    <source>
        <dbReference type="Google" id="ProtNLM"/>
    </source>
</evidence>
<dbReference type="CDD" id="cd03801">
    <property type="entry name" value="GT4_PimA-like"/>
    <property type="match status" value="1"/>
</dbReference>
<dbReference type="AlphaFoldDB" id="A0A6C0KWN6"/>
<dbReference type="Gene3D" id="1.25.40.10">
    <property type="entry name" value="Tetratricopeptide repeat domain"/>
    <property type="match status" value="1"/>
</dbReference>